<accession>A0A1Q5SNQ8</accession>
<protein>
    <submittedName>
        <fullName evidence="1">Uncharacterized protein</fullName>
    </submittedName>
</protein>
<dbReference type="EMBL" id="MNBE01000773">
    <property type="protein sequence ID" value="OKO89600.1"/>
    <property type="molecule type" value="Genomic_DNA"/>
</dbReference>
<evidence type="ECO:0000313" key="1">
    <source>
        <dbReference type="EMBL" id="OKO89600.1"/>
    </source>
</evidence>
<reference evidence="1 2" key="1">
    <citation type="submission" date="2016-10" db="EMBL/GenBank/DDBJ databases">
        <title>Genome sequence of the ascomycete fungus Penicillium subrubescens.</title>
        <authorList>
            <person name="De Vries R.P."/>
            <person name="Peng M."/>
            <person name="Dilokpimol A."/>
            <person name="Hilden K."/>
            <person name="Makela M.R."/>
            <person name="Grigoriev I."/>
            <person name="Riley R."/>
            <person name="Granchi Z."/>
        </authorList>
    </citation>
    <scope>NUCLEOTIDE SEQUENCE [LARGE SCALE GENOMIC DNA]</scope>
    <source>
        <strain evidence="1 2">CBS 132785</strain>
    </source>
</reference>
<proteinExistence type="predicted"/>
<organism evidence="1 2">
    <name type="scientific">Penicillium subrubescens</name>
    <dbReference type="NCBI Taxonomy" id="1316194"/>
    <lineage>
        <taxon>Eukaryota</taxon>
        <taxon>Fungi</taxon>
        <taxon>Dikarya</taxon>
        <taxon>Ascomycota</taxon>
        <taxon>Pezizomycotina</taxon>
        <taxon>Eurotiomycetes</taxon>
        <taxon>Eurotiomycetidae</taxon>
        <taxon>Eurotiales</taxon>
        <taxon>Aspergillaceae</taxon>
        <taxon>Penicillium</taxon>
    </lineage>
</organism>
<dbReference type="Proteomes" id="UP000186955">
    <property type="component" value="Unassembled WGS sequence"/>
</dbReference>
<sequence length="81" mass="9381">MFGLYTDEFHQPQPDFVREIRHNMAAIVETCWGNVVWKEMKRELGPLLFFVRSGLFRLGPEARRAYGQAEDLALTGETAHQ</sequence>
<gene>
    <name evidence="1" type="ORF">PENSUB_13666</name>
</gene>
<comment type="caution">
    <text evidence="1">The sequence shown here is derived from an EMBL/GenBank/DDBJ whole genome shotgun (WGS) entry which is preliminary data.</text>
</comment>
<evidence type="ECO:0000313" key="2">
    <source>
        <dbReference type="Proteomes" id="UP000186955"/>
    </source>
</evidence>
<name>A0A1Q5SNQ8_9EURO</name>
<keyword evidence="2" id="KW-1185">Reference proteome</keyword>
<dbReference type="STRING" id="1316194.A0A1Q5SNQ8"/>
<dbReference type="AlphaFoldDB" id="A0A1Q5SNQ8"/>